<organism evidence="1 2">
    <name type="scientific">Megaselia scalaris</name>
    <name type="common">Humpbacked fly</name>
    <name type="synonym">Phora scalaris</name>
    <dbReference type="NCBI Taxonomy" id="36166"/>
    <lineage>
        <taxon>Eukaryota</taxon>
        <taxon>Metazoa</taxon>
        <taxon>Ecdysozoa</taxon>
        <taxon>Arthropoda</taxon>
        <taxon>Hexapoda</taxon>
        <taxon>Insecta</taxon>
        <taxon>Pterygota</taxon>
        <taxon>Neoptera</taxon>
        <taxon>Endopterygota</taxon>
        <taxon>Diptera</taxon>
        <taxon>Brachycera</taxon>
        <taxon>Muscomorpha</taxon>
        <taxon>Platypezoidea</taxon>
        <taxon>Phoridae</taxon>
        <taxon>Megaseliini</taxon>
        <taxon>Megaselia</taxon>
    </lineage>
</organism>
<evidence type="ECO:0000313" key="2">
    <source>
        <dbReference type="Proteomes" id="UP000015102"/>
    </source>
</evidence>
<dbReference type="EnsemblMetazoa" id="MESCA009771-RA">
    <property type="protein sequence ID" value="MESCA009771-PA"/>
    <property type="gene ID" value="MESCA009771"/>
</dbReference>
<dbReference type="EMBL" id="CAQQ02174949">
    <property type="status" value="NOT_ANNOTATED_CDS"/>
    <property type="molecule type" value="Genomic_DNA"/>
</dbReference>
<proteinExistence type="predicted"/>
<protein>
    <submittedName>
        <fullName evidence="1">Uncharacterized protein</fullName>
    </submittedName>
</protein>
<dbReference type="EMBL" id="CAQQ02174950">
    <property type="status" value="NOT_ANNOTATED_CDS"/>
    <property type="molecule type" value="Genomic_DNA"/>
</dbReference>
<reference evidence="1" key="2">
    <citation type="submission" date="2015-06" db="UniProtKB">
        <authorList>
            <consortium name="EnsemblMetazoa"/>
        </authorList>
    </citation>
    <scope>IDENTIFICATION</scope>
</reference>
<name>T1H0T1_MEGSC</name>
<dbReference type="EMBL" id="CAQQ02174947">
    <property type="status" value="NOT_ANNOTATED_CDS"/>
    <property type="molecule type" value="Genomic_DNA"/>
</dbReference>
<sequence>MKNKRILNLIHNRTLAYKIDDLAYFGYALDVLRRQFDRRVERFSSCAAAAAELIKNNALEFDHVQKVGALIESKDTDLLVTSKEVTPYLIEETAWNFVSERLNLFAEYNVYIMNKTSNNFRVHLMFACIVRNILSGIYGQCTSMDEELDITMELEYNRTGLRKSE</sequence>
<dbReference type="AlphaFoldDB" id="T1H0T1"/>
<dbReference type="EMBL" id="CAQQ02174948">
    <property type="status" value="NOT_ANNOTATED_CDS"/>
    <property type="molecule type" value="Genomic_DNA"/>
</dbReference>
<keyword evidence="2" id="KW-1185">Reference proteome</keyword>
<dbReference type="HOGENOM" id="CLU_1612713_0_0_1"/>
<accession>T1H0T1</accession>
<reference evidence="2" key="1">
    <citation type="submission" date="2013-02" db="EMBL/GenBank/DDBJ databases">
        <authorList>
            <person name="Hughes D."/>
        </authorList>
    </citation>
    <scope>NUCLEOTIDE SEQUENCE</scope>
    <source>
        <strain>Durham</strain>
        <strain evidence="2">NC isolate 2 -- Noor lab</strain>
    </source>
</reference>
<evidence type="ECO:0000313" key="1">
    <source>
        <dbReference type="EnsemblMetazoa" id="MESCA009771-PA"/>
    </source>
</evidence>
<dbReference type="Proteomes" id="UP000015102">
    <property type="component" value="Unassembled WGS sequence"/>
</dbReference>